<proteinExistence type="predicted"/>
<comment type="caution">
    <text evidence="1">The sequence shown here is derived from an EMBL/GenBank/DDBJ whole genome shotgun (WGS) entry which is preliminary data.</text>
</comment>
<gene>
    <name evidence="1" type="ORF">MILVUS5_LOCUS16894</name>
</gene>
<keyword evidence="2" id="KW-1185">Reference proteome</keyword>
<accession>A0ACB0JX22</accession>
<sequence length="56" mass="5639">MAVVSEAEAGYPEVSNTAMGYAGDTEPRYAAIGAAGYTAIDDADPEHSTANDTTAA</sequence>
<evidence type="ECO:0000313" key="2">
    <source>
        <dbReference type="Proteomes" id="UP001177021"/>
    </source>
</evidence>
<evidence type="ECO:0000313" key="1">
    <source>
        <dbReference type="EMBL" id="CAJ2648571.1"/>
    </source>
</evidence>
<name>A0ACB0JX22_TRIPR</name>
<reference evidence="1" key="1">
    <citation type="submission" date="2023-10" db="EMBL/GenBank/DDBJ databases">
        <authorList>
            <person name="Rodriguez Cubillos JULIANA M."/>
            <person name="De Vega J."/>
        </authorList>
    </citation>
    <scope>NUCLEOTIDE SEQUENCE</scope>
</reference>
<protein>
    <submittedName>
        <fullName evidence="1">Uncharacterized protein</fullName>
    </submittedName>
</protein>
<dbReference type="EMBL" id="CASHSV030000109">
    <property type="protein sequence ID" value="CAJ2648571.1"/>
    <property type="molecule type" value="Genomic_DNA"/>
</dbReference>
<organism evidence="1 2">
    <name type="scientific">Trifolium pratense</name>
    <name type="common">Red clover</name>
    <dbReference type="NCBI Taxonomy" id="57577"/>
    <lineage>
        <taxon>Eukaryota</taxon>
        <taxon>Viridiplantae</taxon>
        <taxon>Streptophyta</taxon>
        <taxon>Embryophyta</taxon>
        <taxon>Tracheophyta</taxon>
        <taxon>Spermatophyta</taxon>
        <taxon>Magnoliopsida</taxon>
        <taxon>eudicotyledons</taxon>
        <taxon>Gunneridae</taxon>
        <taxon>Pentapetalae</taxon>
        <taxon>rosids</taxon>
        <taxon>fabids</taxon>
        <taxon>Fabales</taxon>
        <taxon>Fabaceae</taxon>
        <taxon>Papilionoideae</taxon>
        <taxon>50 kb inversion clade</taxon>
        <taxon>NPAAA clade</taxon>
        <taxon>Hologalegina</taxon>
        <taxon>IRL clade</taxon>
        <taxon>Trifolieae</taxon>
        <taxon>Trifolium</taxon>
    </lineage>
</organism>
<dbReference type="Proteomes" id="UP001177021">
    <property type="component" value="Unassembled WGS sequence"/>
</dbReference>